<keyword evidence="2" id="KW-0028">Amino-acid biosynthesis</keyword>
<dbReference type="GO" id="GO:0009089">
    <property type="term" value="P:lysine biosynthetic process via diaminopimelate"/>
    <property type="evidence" value="ECO:0007669"/>
    <property type="project" value="UniProtKB-UniPathway"/>
</dbReference>
<evidence type="ECO:0000259" key="7">
    <source>
        <dbReference type="Pfam" id="PF14789"/>
    </source>
</evidence>
<dbReference type="InterPro" id="IPR001451">
    <property type="entry name" value="Hexapep"/>
</dbReference>
<keyword evidence="4" id="KW-0220">Diaminopimelate biosynthesis</keyword>
<reference evidence="8 9" key="1">
    <citation type="submission" date="2016-02" db="EMBL/GenBank/DDBJ databases">
        <authorList>
            <consortium name="Pathogen Informatics"/>
        </authorList>
    </citation>
    <scope>NUCLEOTIDE SEQUENCE [LARGE SCALE GENOMIC DNA]</scope>
    <source>
        <strain evidence="8 9">RC20</strain>
    </source>
</reference>
<dbReference type="OrthoDB" id="9782799at2"/>
<evidence type="ECO:0000256" key="1">
    <source>
        <dbReference type="ARBA" id="ARBA00022490"/>
    </source>
</evidence>
<dbReference type="Proteomes" id="UP000069632">
    <property type="component" value="Unassembled WGS sequence"/>
</dbReference>
<dbReference type="Gene3D" id="2.160.10.10">
    <property type="entry name" value="Hexapeptide repeat proteins"/>
    <property type="match status" value="1"/>
</dbReference>
<keyword evidence="5" id="KW-0457">Lysine biosynthesis</keyword>
<dbReference type="Gene3D" id="3.30.60.70">
    <property type="entry name" value="Trimeric LpxA-like enzymes"/>
    <property type="match status" value="1"/>
</dbReference>
<keyword evidence="6 8" id="KW-0012">Acyltransferase</keyword>
<dbReference type="CDD" id="cd04649">
    <property type="entry name" value="LbH_THP_succinylT_putative"/>
    <property type="match status" value="1"/>
</dbReference>
<gene>
    <name evidence="8" type="primary">dapD</name>
    <name evidence="8" type="ORF">ERS672216_00980</name>
</gene>
<evidence type="ECO:0000256" key="5">
    <source>
        <dbReference type="ARBA" id="ARBA00023154"/>
    </source>
</evidence>
<dbReference type="Pfam" id="PF14790">
    <property type="entry name" value="THDPS_N"/>
    <property type="match status" value="1"/>
</dbReference>
<evidence type="ECO:0000256" key="2">
    <source>
        <dbReference type="ARBA" id="ARBA00022605"/>
    </source>
</evidence>
<evidence type="ECO:0000313" key="9">
    <source>
        <dbReference type="Proteomes" id="UP000069632"/>
    </source>
</evidence>
<organism evidence="8 9">
    <name type="scientific">Campylobacter geochelonis</name>
    <dbReference type="NCBI Taxonomy" id="1780362"/>
    <lineage>
        <taxon>Bacteria</taxon>
        <taxon>Pseudomonadati</taxon>
        <taxon>Campylobacterota</taxon>
        <taxon>Epsilonproteobacteria</taxon>
        <taxon>Campylobacterales</taxon>
        <taxon>Campylobacteraceae</taxon>
        <taxon>Campylobacter</taxon>
    </lineage>
</organism>
<dbReference type="GO" id="GO:0008666">
    <property type="term" value="F:2,3,4,5-tetrahydropyridine-2,6-dicarboxylate N-succinyltransferase activity"/>
    <property type="evidence" value="ECO:0007669"/>
    <property type="project" value="UniProtKB-EC"/>
</dbReference>
<keyword evidence="1" id="KW-0963">Cytoplasm</keyword>
<dbReference type="RefSeq" id="WP_075494722.1">
    <property type="nucleotide sequence ID" value="NZ_CP053844.1"/>
</dbReference>
<dbReference type="UniPathway" id="UPA00034">
    <property type="reaction ID" value="UER00019"/>
</dbReference>
<dbReference type="InterPro" id="IPR032784">
    <property type="entry name" value="THDPS_M"/>
</dbReference>
<dbReference type="InterPro" id="IPR038361">
    <property type="entry name" value="THDPS_M_sf"/>
</dbReference>
<evidence type="ECO:0000256" key="4">
    <source>
        <dbReference type="ARBA" id="ARBA00022915"/>
    </source>
</evidence>
<evidence type="ECO:0000256" key="6">
    <source>
        <dbReference type="ARBA" id="ARBA00023315"/>
    </source>
</evidence>
<dbReference type="InterPro" id="IPR011004">
    <property type="entry name" value="Trimer_LpxA-like_sf"/>
</dbReference>
<keyword evidence="3 8" id="KW-0808">Transferase</keyword>
<dbReference type="HAMAP" id="MF_02122">
    <property type="entry name" value="DapD_type2"/>
    <property type="match status" value="1"/>
</dbReference>
<dbReference type="GO" id="GO:0019877">
    <property type="term" value="P:diaminopimelate biosynthetic process"/>
    <property type="evidence" value="ECO:0007669"/>
    <property type="project" value="UniProtKB-KW"/>
</dbReference>
<dbReference type="AlphaFoldDB" id="A0A128ER73"/>
<proteinExistence type="inferred from homology"/>
<dbReference type="Gene3D" id="3.30.70.2010">
    <property type="match status" value="1"/>
</dbReference>
<keyword evidence="9" id="KW-1185">Reference proteome</keyword>
<dbReference type="InterPro" id="IPR026586">
    <property type="entry name" value="Type2_DapD"/>
</dbReference>
<evidence type="ECO:0000256" key="3">
    <source>
        <dbReference type="ARBA" id="ARBA00022679"/>
    </source>
</evidence>
<dbReference type="EC" id="2.3.1.117" evidence="8"/>
<accession>A0A128ER73</accession>
<name>A0A128ER73_9BACT</name>
<protein>
    <submittedName>
        <fullName evidence="8">2,3,4,5-tetrahydropyridine-2,6-carboxyla te N-succinyltransferase</fullName>
        <ecNumber evidence="8">2.3.1.117</ecNumber>
    </submittedName>
</protein>
<dbReference type="Pfam" id="PF14789">
    <property type="entry name" value="THDPS_M"/>
    <property type="match status" value="1"/>
</dbReference>
<dbReference type="SUPFAM" id="SSF51161">
    <property type="entry name" value="Trimeric LpxA-like enzymes"/>
    <property type="match status" value="1"/>
</dbReference>
<dbReference type="Pfam" id="PF14602">
    <property type="entry name" value="Hexapep_2"/>
    <property type="match status" value="1"/>
</dbReference>
<dbReference type="EMBL" id="FIZP01000003">
    <property type="protein sequence ID" value="CZE47607.1"/>
    <property type="molecule type" value="Genomic_DNA"/>
</dbReference>
<sequence>MKKIKNKEDLNKFVDKIKSQDGYKEPIAWAVARVEKSFLDEEKTLCANYAVINYKENYASFAVLFWALQECGIKVDTKGSEFVAKLDRDVVDKVLEIFDFLVDEVDGNSHKNLQNFMTIDEILSEDGEDNFCATFIFEDKAPKSVESVYLKLYLLSLGKVALRSLNLDGAFGVLPNVAWDLQSKPIELEWLKENEIWLKMSGAYPTILSVDKFPRFLSHIVPNDSVRVLDSSKVRLGAHLADGTTIMPGASYVNFNAGTTGKAMVEGRISSSVIVGDGSDIGGGASILGVLSGTSGNAISVGKRALLGANSVTGIPLGDDCIVDAGIAILEGTKIYISSVEAKKLQEANKEFKFDKEIFKGLELCNLNSLHFRQDSQSGKITASYNKKTVKLNENLH</sequence>
<evidence type="ECO:0000313" key="8">
    <source>
        <dbReference type="EMBL" id="CZE47607.1"/>
    </source>
</evidence>
<feature type="domain" description="2,3,4,5-tetrahydropyridine-2,6-dicarboxylate N-succinyltransferase middle" evidence="7">
    <location>
        <begin position="174"/>
        <end position="215"/>
    </location>
</feature>